<dbReference type="AlphaFoldDB" id="A0AAV3Q063"/>
<sequence>MEKVSRSLGFDFMHIIDPVGIAGGITVLWKDAKTVTIQQQAEWYVEVEVAEVGKLKWGALLDLGFVNSLFTWCNRRNGGACIKMRLDRALCDAQCCTNFSSAKMSHLPMIGTEHCPILLDTNAGSVKTKWRVRIDDLQAKLNFMYEVNPFDRGSVVEVEKELGEAWREEEILLNLILGLENADGVWVENGSDMEDVVMHYFENIFKANEVSLPDKVLVVVTGRVTDEMNQQLTRQITCEEVNKAIFEMPPDKSHGPDGMTSVFLPGRIIYDNILIAHEVLHFMKHNKSGKEPSMAIKLDMNKAYDKVEWNFLEAIMWKLGFCRLWIDWIMCLISTVSYSFSINGVPGGYIQLTREVLTSILMRAEETHALTGVKISRGSPSVSHILFAEDTFIFCRAAVKESENIRRLDDYEVASGQNVNIDKCYVRFEGRTDTRTRGEVITILNMVEVADQGKYLGLPSHIGRTKNEVFRFVREKAEGTIRGWKGKLLSQAETKVLIKSIATTIPNYVMSCFKLPIGIIDELNKVMAKFWWVSSGKESGINWKKWSTLTMSKEEGGLGFKDLECMNLALLA</sequence>
<dbReference type="Proteomes" id="UP001454036">
    <property type="component" value="Unassembled WGS sequence"/>
</dbReference>
<keyword evidence="3" id="KW-1185">Reference proteome</keyword>
<protein>
    <recommendedName>
        <fullName evidence="1">Reverse transcriptase domain-containing protein</fullName>
    </recommendedName>
</protein>
<evidence type="ECO:0000259" key="1">
    <source>
        <dbReference type="Pfam" id="PF00078"/>
    </source>
</evidence>
<dbReference type="PANTHER" id="PTHR33116:SF86">
    <property type="entry name" value="REVERSE TRANSCRIPTASE DOMAIN-CONTAINING PROTEIN"/>
    <property type="match status" value="1"/>
</dbReference>
<evidence type="ECO:0000313" key="3">
    <source>
        <dbReference type="Proteomes" id="UP001454036"/>
    </source>
</evidence>
<organism evidence="2 3">
    <name type="scientific">Lithospermum erythrorhizon</name>
    <name type="common">Purple gromwell</name>
    <name type="synonym">Lithospermum officinale var. erythrorhizon</name>
    <dbReference type="NCBI Taxonomy" id="34254"/>
    <lineage>
        <taxon>Eukaryota</taxon>
        <taxon>Viridiplantae</taxon>
        <taxon>Streptophyta</taxon>
        <taxon>Embryophyta</taxon>
        <taxon>Tracheophyta</taxon>
        <taxon>Spermatophyta</taxon>
        <taxon>Magnoliopsida</taxon>
        <taxon>eudicotyledons</taxon>
        <taxon>Gunneridae</taxon>
        <taxon>Pentapetalae</taxon>
        <taxon>asterids</taxon>
        <taxon>lamiids</taxon>
        <taxon>Boraginales</taxon>
        <taxon>Boraginaceae</taxon>
        <taxon>Boraginoideae</taxon>
        <taxon>Lithospermeae</taxon>
        <taxon>Lithospermum</taxon>
    </lineage>
</organism>
<comment type="caution">
    <text evidence="2">The sequence shown here is derived from an EMBL/GenBank/DDBJ whole genome shotgun (WGS) entry which is preliminary data.</text>
</comment>
<dbReference type="Pfam" id="PF00078">
    <property type="entry name" value="RVT_1"/>
    <property type="match status" value="1"/>
</dbReference>
<feature type="domain" description="Reverse transcriptase" evidence="1">
    <location>
        <begin position="271"/>
        <end position="458"/>
    </location>
</feature>
<dbReference type="InterPro" id="IPR000477">
    <property type="entry name" value="RT_dom"/>
</dbReference>
<dbReference type="PANTHER" id="PTHR33116">
    <property type="entry name" value="REVERSE TRANSCRIPTASE ZINC-BINDING DOMAIN-CONTAINING PROTEIN-RELATED-RELATED"/>
    <property type="match status" value="1"/>
</dbReference>
<proteinExistence type="predicted"/>
<reference evidence="2 3" key="1">
    <citation type="submission" date="2024-01" db="EMBL/GenBank/DDBJ databases">
        <title>The complete chloroplast genome sequence of Lithospermum erythrorhizon: insights into the phylogenetic relationship among Boraginaceae species and the maternal lineages of purple gromwells.</title>
        <authorList>
            <person name="Okada T."/>
            <person name="Watanabe K."/>
        </authorList>
    </citation>
    <scope>NUCLEOTIDE SEQUENCE [LARGE SCALE GENOMIC DNA]</scope>
</reference>
<name>A0AAV3Q063_LITER</name>
<dbReference type="EMBL" id="BAABME010003112">
    <property type="protein sequence ID" value="GAA0157462.1"/>
    <property type="molecule type" value="Genomic_DNA"/>
</dbReference>
<accession>A0AAV3Q063</accession>
<gene>
    <name evidence="2" type="ORF">LIER_14722</name>
</gene>
<evidence type="ECO:0000313" key="2">
    <source>
        <dbReference type="EMBL" id="GAA0157462.1"/>
    </source>
</evidence>